<reference evidence="3 4" key="1">
    <citation type="submission" date="2014-11" db="EMBL/GenBank/DDBJ databases">
        <title>Draft Genome Sequences of Nine Bacillus subtilis Strains that Form Spores with High Heat-Resistance.</title>
        <authorList>
            <person name="Krawcyk A.O."/>
            <person name="Berendsen E.M."/>
            <person name="de Jong A."/>
            <person name="Holsappel S."/>
            <person name="Eijlander R.T."/>
            <person name="Wells-Bennik M."/>
            <person name="Kuipers O.P."/>
        </authorList>
    </citation>
    <scope>NUCLEOTIDE SEQUENCE [LARGE SCALE GENOMIC DNA]</scope>
    <source>
        <strain evidence="3 4">B4067</strain>
    </source>
</reference>
<sequence length="625" mass="68981">MSSASFIKEIAPDAQKIFVKYKILASLIIAQGCLESAYGTSGLAVNGKNLFGVKGEYNGQYVIMKTWEVIDGRSVQVDAKFRKYPSWYESMQDLAKLYVNGTSWDPNHYKAVVGETDYKKATAALVKAGYATDPSYATKLNSIISTYKLTQYDTASSDISPVIPATPTTVPYEDEVSTDLFVHSLTGAVELLAGFSVTRNSGINNEKTISVSGVRTDVNEHAVALIKNDNIFEYKSELYVIKKLNTKPIGESIKIEATAVHKMFIDLRDNYIYDTQKGEKAYRPETALEIALSGTPYAYSVDTTGLPTSVTIENFGDANSLSLLEDIVEKFGAEFECVQNVIFVAKEIARVTDNQIRYKFNVQDPQQEIDTSDIKTYIRGFGKGIEAEYTSPLASVLGIRHADPVRDDRYTIKADLLERIKSELYDRIDISITLTYVELLDMGIQDIRKGDYVWCILDPFGIDVQLRVTEKEDYSDPSKSPKYTLGTLTKSSTDIVSEFNRTKKVIGKVIDGTTGKIKSSAVTIGQFTQFETGYDPSQIPRYSLASATTDGLMSSADFTKLASIVLGPDGQVSIALASETNNGLMSAADFTKLKHIKVGTETVDISTLPQQLESINQRLTALENK</sequence>
<proteinExistence type="predicted"/>
<evidence type="ECO:0000256" key="1">
    <source>
        <dbReference type="ARBA" id="ARBA00022801"/>
    </source>
</evidence>
<dbReference type="PANTHER" id="PTHR33308">
    <property type="entry name" value="PEPTIDOGLYCAN HYDROLASE FLGJ"/>
    <property type="match status" value="1"/>
</dbReference>
<dbReference type="AlphaFoldDB" id="A0ABD3ZQK0"/>
<evidence type="ECO:0000313" key="4">
    <source>
        <dbReference type="Proteomes" id="UP000031970"/>
    </source>
</evidence>
<organism evidence="3 4">
    <name type="scientific">Bacillus subtilis subsp. subtilis</name>
    <dbReference type="NCBI Taxonomy" id="135461"/>
    <lineage>
        <taxon>Bacteria</taxon>
        <taxon>Bacillati</taxon>
        <taxon>Bacillota</taxon>
        <taxon>Bacilli</taxon>
        <taxon>Bacillales</taxon>
        <taxon>Bacillaceae</taxon>
        <taxon>Bacillus</taxon>
    </lineage>
</organism>
<dbReference type="Gene3D" id="4.10.80.30">
    <property type="entry name" value="DNA polymerase, domain 6"/>
    <property type="match status" value="1"/>
</dbReference>
<dbReference type="EMBL" id="JSXS01000125">
    <property type="protein sequence ID" value="KIL30416.1"/>
    <property type="molecule type" value="Genomic_DNA"/>
</dbReference>
<protein>
    <recommendedName>
        <fullName evidence="2">Mannosyl-glycoprotein endo-beta-N-acetylglucosamidase-like domain-containing protein</fullName>
    </recommendedName>
</protein>
<dbReference type="RefSeq" id="WP_080333449.1">
    <property type="nucleotide sequence ID" value="NZ_JSXS01000125.1"/>
</dbReference>
<dbReference type="Gene3D" id="1.10.530.10">
    <property type="match status" value="1"/>
</dbReference>
<evidence type="ECO:0000259" key="2">
    <source>
        <dbReference type="SMART" id="SM00047"/>
    </source>
</evidence>
<accession>A0ABD3ZQK0</accession>
<name>A0ABD3ZQK0_BACIU</name>
<feature type="domain" description="Mannosyl-glycoprotein endo-beta-N-acetylglucosamidase-like" evidence="2">
    <location>
        <begin position="2"/>
        <end position="153"/>
    </location>
</feature>
<dbReference type="GO" id="GO:0016787">
    <property type="term" value="F:hydrolase activity"/>
    <property type="evidence" value="ECO:0007669"/>
    <property type="project" value="UniProtKB-KW"/>
</dbReference>
<dbReference type="Gene3D" id="6.20.110.10">
    <property type="match status" value="1"/>
</dbReference>
<gene>
    <name evidence="3" type="ORF">B4067_1350</name>
</gene>
<dbReference type="InterPro" id="IPR051056">
    <property type="entry name" value="Glycosyl_Hydrolase_73"/>
</dbReference>
<dbReference type="Pfam" id="PF06605">
    <property type="entry name" value="Prophage_tail"/>
    <property type="match status" value="1"/>
</dbReference>
<dbReference type="InterPro" id="IPR010572">
    <property type="entry name" value="Tail_dom"/>
</dbReference>
<dbReference type="Proteomes" id="UP000031970">
    <property type="component" value="Unassembled WGS sequence"/>
</dbReference>
<dbReference type="InterPro" id="IPR044051">
    <property type="entry name" value="Prophage_tail_N"/>
</dbReference>
<keyword evidence="1" id="KW-0378">Hydrolase</keyword>
<dbReference type="PANTHER" id="PTHR33308:SF10">
    <property type="entry name" value="EXO-GLUCOSAMINIDASE LYTG"/>
    <property type="match status" value="1"/>
</dbReference>
<dbReference type="InterPro" id="IPR002901">
    <property type="entry name" value="MGlyc_endo_b_GlcNAc-like_dom"/>
</dbReference>
<dbReference type="SMART" id="SM00047">
    <property type="entry name" value="LYZ2"/>
    <property type="match status" value="1"/>
</dbReference>
<evidence type="ECO:0000313" key="3">
    <source>
        <dbReference type="EMBL" id="KIL30416.1"/>
    </source>
</evidence>
<dbReference type="Gene3D" id="3.55.50.40">
    <property type="match status" value="1"/>
</dbReference>
<dbReference type="Pfam" id="PF18994">
    <property type="entry name" value="Prophage_tailD1"/>
    <property type="match status" value="1"/>
</dbReference>
<comment type="caution">
    <text evidence="3">The sequence shown here is derived from an EMBL/GenBank/DDBJ whole genome shotgun (WGS) entry which is preliminary data.</text>
</comment>
<dbReference type="Pfam" id="PF01832">
    <property type="entry name" value="Glucosaminidase"/>
    <property type="match status" value="1"/>
</dbReference>